<keyword evidence="1" id="KW-0732">Signal</keyword>
<comment type="caution">
    <text evidence="2">The sequence shown here is derived from an EMBL/GenBank/DDBJ whole genome shotgun (WGS) entry which is preliminary data.</text>
</comment>
<feature type="signal peptide" evidence="1">
    <location>
        <begin position="1"/>
        <end position="26"/>
    </location>
</feature>
<evidence type="ECO:0008006" key="4">
    <source>
        <dbReference type="Google" id="ProtNLM"/>
    </source>
</evidence>
<feature type="chain" id="PRO_5046694513" description="DUF4437 domain-containing protein" evidence="1">
    <location>
        <begin position="27"/>
        <end position="152"/>
    </location>
</feature>
<gene>
    <name evidence="2" type="ORF">LMG32289_02637</name>
</gene>
<dbReference type="EMBL" id="CAJZAG010000005">
    <property type="protein sequence ID" value="CAG9172623.1"/>
    <property type="molecule type" value="Genomic_DNA"/>
</dbReference>
<dbReference type="Proteomes" id="UP000706525">
    <property type="component" value="Unassembled WGS sequence"/>
</dbReference>
<evidence type="ECO:0000313" key="3">
    <source>
        <dbReference type="Proteomes" id="UP000706525"/>
    </source>
</evidence>
<dbReference type="Gene3D" id="2.60.120.10">
    <property type="entry name" value="Jelly Rolls"/>
    <property type="match status" value="1"/>
</dbReference>
<evidence type="ECO:0000313" key="2">
    <source>
        <dbReference type="EMBL" id="CAG9172623.1"/>
    </source>
</evidence>
<dbReference type="Pfam" id="PF14499">
    <property type="entry name" value="DUF4437"/>
    <property type="match status" value="1"/>
</dbReference>
<keyword evidence="3" id="KW-1185">Reference proteome</keyword>
<organism evidence="2 3">
    <name type="scientific">Cupriavidus pampae</name>
    <dbReference type="NCBI Taxonomy" id="659251"/>
    <lineage>
        <taxon>Bacteria</taxon>
        <taxon>Pseudomonadati</taxon>
        <taxon>Pseudomonadota</taxon>
        <taxon>Betaproteobacteria</taxon>
        <taxon>Burkholderiales</taxon>
        <taxon>Burkholderiaceae</taxon>
        <taxon>Cupriavidus</taxon>
    </lineage>
</organism>
<dbReference type="InterPro" id="IPR028013">
    <property type="entry name" value="DUF4437"/>
</dbReference>
<dbReference type="InterPro" id="IPR014710">
    <property type="entry name" value="RmlC-like_jellyroll"/>
</dbReference>
<sequence length="152" mass="16041">MLFTNNVKRIALAAAFVATIPALAVAAGETSDFYADTTKVVPVTELKFYQNKEGLTIANGWGDPASGAHSNYIKMAGGTASGVHTHSSSYYGVVVAGVVANEAPGATHDRPLSAGSYWYQKGGERHVTKCISQTECIFFVTSKGGFDYLPAK</sequence>
<accession>A0ABN7YI08</accession>
<reference evidence="2 3" key="1">
    <citation type="submission" date="2021-08" db="EMBL/GenBank/DDBJ databases">
        <authorList>
            <person name="Peeters C."/>
        </authorList>
    </citation>
    <scope>NUCLEOTIDE SEQUENCE [LARGE SCALE GENOMIC DNA]</scope>
    <source>
        <strain evidence="2 3">LMG 32289</strain>
    </source>
</reference>
<dbReference type="RefSeq" id="WP_223988792.1">
    <property type="nucleotide sequence ID" value="NZ_CAJZAG010000005.1"/>
</dbReference>
<proteinExistence type="predicted"/>
<name>A0ABN7YI08_9BURK</name>
<evidence type="ECO:0000256" key="1">
    <source>
        <dbReference type="SAM" id="SignalP"/>
    </source>
</evidence>
<protein>
    <recommendedName>
        <fullName evidence="4">DUF4437 domain-containing protein</fullName>
    </recommendedName>
</protein>
<dbReference type="SUPFAM" id="SSF51182">
    <property type="entry name" value="RmlC-like cupins"/>
    <property type="match status" value="1"/>
</dbReference>
<dbReference type="InterPro" id="IPR011051">
    <property type="entry name" value="RmlC_Cupin_sf"/>
</dbReference>